<dbReference type="GO" id="GO:0005829">
    <property type="term" value="C:cytosol"/>
    <property type="evidence" value="ECO:0007669"/>
    <property type="project" value="TreeGrafter"/>
</dbReference>
<feature type="domain" description="Autophagy-related protein 13 N-terminal" evidence="5">
    <location>
        <begin position="164"/>
        <end position="424"/>
    </location>
</feature>
<feature type="region of interest" description="Disordered" evidence="4">
    <location>
        <begin position="718"/>
        <end position="782"/>
    </location>
</feature>
<dbReference type="GO" id="GO:0000423">
    <property type="term" value="P:mitophagy"/>
    <property type="evidence" value="ECO:0007669"/>
    <property type="project" value="TreeGrafter"/>
</dbReference>
<name>A0A9W8H3J2_9FUNG</name>
<evidence type="ECO:0000259" key="5">
    <source>
        <dbReference type="Pfam" id="PF10033"/>
    </source>
</evidence>
<feature type="region of interest" description="Disordered" evidence="4">
    <location>
        <begin position="608"/>
        <end position="638"/>
    </location>
</feature>
<feature type="region of interest" description="Disordered" evidence="4">
    <location>
        <begin position="543"/>
        <end position="588"/>
    </location>
</feature>
<dbReference type="EMBL" id="JANBUM010000440">
    <property type="protein sequence ID" value="KAJ2777108.1"/>
    <property type="molecule type" value="Genomic_DNA"/>
</dbReference>
<gene>
    <name evidence="6" type="primary">ATG13</name>
    <name evidence="6" type="ORF">GGI15_004614</name>
</gene>
<comment type="similarity">
    <text evidence="1 3">Belongs to the ATG13 family. Fungi subfamily.</text>
</comment>
<organism evidence="6 7">
    <name type="scientific">Coemansia interrupta</name>
    <dbReference type="NCBI Taxonomy" id="1126814"/>
    <lineage>
        <taxon>Eukaryota</taxon>
        <taxon>Fungi</taxon>
        <taxon>Fungi incertae sedis</taxon>
        <taxon>Zoopagomycota</taxon>
        <taxon>Kickxellomycotina</taxon>
        <taxon>Kickxellomycetes</taxon>
        <taxon>Kickxellales</taxon>
        <taxon>Kickxellaceae</taxon>
        <taxon>Coemansia</taxon>
    </lineage>
</organism>
<evidence type="ECO:0000256" key="2">
    <source>
        <dbReference type="ARBA" id="ARBA00023006"/>
    </source>
</evidence>
<dbReference type="GO" id="GO:0034727">
    <property type="term" value="P:piecemeal microautophagy of the nucleus"/>
    <property type="evidence" value="ECO:0007669"/>
    <property type="project" value="TreeGrafter"/>
</dbReference>
<evidence type="ECO:0000313" key="6">
    <source>
        <dbReference type="EMBL" id="KAJ2777108.1"/>
    </source>
</evidence>
<dbReference type="OrthoDB" id="70161at2759"/>
<evidence type="ECO:0000313" key="7">
    <source>
        <dbReference type="Proteomes" id="UP001140172"/>
    </source>
</evidence>
<reference evidence="6" key="1">
    <citation type="submission" date="2022-07" db="EMBL/GenBank/DDBJ databases">
        <title>Phylogenomic reconstructions and comparative analyses of Kickxellomycotina fungi.</title>
        <authorList>
            <person name="Reynolds N.K."/>
            <person name="Stajich J.E."/>
            <person name="Barry K."/>
            <person name="Grigoriev I.V."/>
            <person name="Crous P."/>
            <person name="Smith M.E."/>
        </authorList>
    </citation>
    <scope>NUCLEOTIDE SEQUENCE</scope>
    <source>
        <strain evidence="6">BCRC 34489</strain>
    </source>
</reference>
<feature type="compositionally biased region" description="Pro residues" evidence="4">
    <location>
        <begin position="134"/>
        <end position="143"/>
    </location>
</feature>
<dbReference type="GO" id="GO:1990316">
    <property type="term" value="C:Atg1/ULK1 kinase complex"/>
    <property type="evidence" value="ECO:0007669"/>
    <property type="project" value="InterPro"/>
</dbReference>
<protein>
    <recommendedName>
        <fullName evidence="3">Autophagy-related protein 13</fullName>
    </recommendedName>
</protein>
<feature type="compositionally biased region" description="Low complexity" evidence="4">
    <location>
        <begin position="209"/>
        <end position="219"/>
    </location>
</feature>
<dbReference type="AlphaFoldDB" id="A0A9W8H3J2"/>
<keyword evidence="7" id="KW-1185">Reference proteome</keyword>
<dbReference type="InterPro" id="IPR036570">
    <property type="entry name" value="HORMA_dom_sf"/>
</dbReference>
<dbReference type="Proteomes" id="UP001140172">
    <property type="component" value="Unassembled WGS sequence"/>
</dbReference>
<keyword evidence="2 3" id="KW-0072">Autophagy</keyword>
<comment type="caution">
    <text evidence="6">The sequence shown here is derived from an EMBL/GenBank/DDBJ whole genome shotgun (WGS) entry which is preliminary data.</text>
</comment>
<proteinExistence type="inferred from homology"/>
<sequence length="782" mass="81943">MTQRTAFWSRHGSSSSDGRKGSGDQNDGIGKGAAQSGHADNYLASNHAHDAGHNASGGGMQPRLPRNSGSPTMAAASSFSSHYSSSPSPSPSINPFRGVSEASVAASGGRARGATVSTMPANIRRSEGGRQPQQPQPQPPQQRPPTRSSSVSVAERDARCEQIVQSFYSKAAQVVGQLRGGAAQGSRRLGRSSGYGSGPGASDWALNVSSTSSLQQQQPQHPPDRRRSNRWFNLCLDDLADIRDEASVWRQAVASAYPAPPPMFIDVCVDVSRVGDGELLQVTDIFGRAWAVDLDASADGGRAAAIVVETWRLDLDGERAAQPDLPRVYKQAIVFFRSLYAFASLLPATALARHVAQRSDGALSMFCVFRADAEAEAAGRAGVVGLDAGLTGTDKFLEAHAFAPVATPLGAFTMAVRYRRECQFTVAPGHAGREPDAYGGAGAMLDDAYFAPTLSPQPRPQPVSQRTVAVPSVNPFRARPLSLGESSSLPGMIAQARGGVSPGHSSRRESLGTRGVVASEPVTGMHAGDAGSVLHRSVMLRRFGDGMSPGEQGTRGFESGSVRSVSSGGSTGGSAGVAPFRSPSLSESPGAWRARWSAVVEPVHVRAESVDVGSSAASSRSRGLASSFGNRRASRPMPNPLRALSISSSSGSGGGGVQHVREAAAGRDHVREPQLPMPVNIPGGSPGRRLGVRGRSQPPAYGPLEDAFVPRMTTPQPHAAMQMGTADPKDPLTPPLLRSTPPRPNFPPLSFIVPRARVEQAGGTRPAPDDDDLMFQMDGSLH</sequence>
<dbReference type="GO" id="GO:0034497">
    <property type="term" value="P:protein localization to phagophore assembly site"/>
    <property type="evidence" value="ECO:0007669"/>
    <property type="project" value="TreeGrafter"/>
</dbReference>
<dbReference type="InterPro" id="IPR018731">
    <property type="entry name" value="Atg13_N"/>
</dbReference>
<feature type="compositionally biased region" description="Low complexity" evidence="4">
    <location>
        <begin position="97"/>
        <end position="117"/>
    </location>
</feature>
<evidence type="ECO:0000256" key="1">
    <source>
        <dbReference type="ARBA" id="ARBA00005246"/>
    </source>
</evidence>
<feature type="region of interest" description="Disordered" evidence="4">
    <location>
        <begin position="180"/>
        <end position="228"/>
    </location>
</feature>
<dbReference type="GO" id="GO:0000407">
    <property type="term" value="C:phagophore assembly site"/>
    <property type="evidence" value="ECO:0007669"/>
    <property type="project" value="TreeGrafter"/>
</dbReference>
<dbReference type="PANTHER" id="PTHR13430:SF4">
    <property type="entry name" value="AUTOPHAGY-RELATED PROTEIN 13"/>
    <property type="match status" value="1"/>
</dbReference>
<feature type="compositionally biased region" description="Low complexity" evidence="4">
    <location>
        <begin position="613"/>
        <end position="627"/>
    </location>
</feature>
<feature type="compositionally biased region" description="Low complexity" evidence="4">
    <location>
        <begin position="74"/>
        <end position="87"/>
    </location>
</feature>
<feature type="compositionally biased region" description="Low complexity" evidence="4">
    <location>
        <begin position="556"/>
        <end position="568"/>
    </location>
</feature>
<evidence type="ECO:0000256" key="4">
    <source>
        <dbReference type="SAM" id="MobiDB-lite"/>
    </source>
</evidence>
<evidence type="ECO:0000256" key="3">
    <source>
        <dbReference type="RuleBase" id="RU361214"/>
    </source>
</evidence>
<feature type="region of interest" description="Disordered" evidence="4">
    <location>
        <begin position="1"/>
        <end position="156"/>
    </location>
</feature>
<dbReference type="Pfam" id="PF10033">
    <property type="entry name" value="ATG13"/>
    <property type="match status" value="1"/>
</dbReference>
<dbReference type="InterPro" id="IPR040182">
    <property type="entry name" value="ATG13"/>
</dbReference>
<accession>A0A9W8H3J2</accession>
<dbReference type="PANTHER" id="PTHR13430">
    <property type="match status" value="1"/>
</dbReference>
<dbReference type="Gene3D" id="3.30.900.10">
    <property type="entry name" value="HORMA domain"/>
    <property type="match status" value="1"/>
</dbReference>